<name>A0A0R2NTX5_9LACO</name>
<evidence type="ECO:0000313" key="2">
    <source>
        <dbReference type="Proteomes" id="UP000050920"/>
    </source>
</evidence>
<dbReference type="Proteomes" id="UP000050920">
    <property type="component" value="Unassembled WGS sequence"/>
</dbReference>
<gene>
    <name evidence="1" type="ORF">DY78_GL001444</name>
</gene>
<evidence type="ECO:0000313" key="1">
    <source>
        <dbReference type="EMBL" id="KRO29121.1"/>
    </source>
</evidence>
<accession>A0A0R2NTX5</accession>
<comment type="caution">
    <text evidence="1">The sequence shown here is derived from an EMBL/GenBank/DDBJ whole genome shotgun (WGS) entry which is preliminary data.</text>
</comment>
<reference evidence="1 2" key="1">
    <citation type="journal article" date="2015" name="Genome Announc.">
        <title>Expanding the biotechnology potential of lactobacilli through comparative genomics of 213 strains and associated genera.</title>
        <authorList>
            <person name="Sun Z."/>
            <person name="Harris H.M."/>
            <person name="McCann A."/>
            <person name="Guo C."/>
            <person name="Argimon S."/>
            <person name="Zhang W."/>
            <person name="Yang X."/>
            <person name="Jeffery I.B."/>
            <person name="Cooney J.C."/>
            <person name="Kagawa T.F."/>
            <person name="Liu W."/>
            <person name="Song Y."/>
            <person name="Salvetti E."/>
            <person name="Wrobel A."/>
            <person name="Rasinkangas P."/>
            <person name="Parkhill J."/>
            <person name="Rea M.C."/>
            <person name="O'Sullivan O."/>
            <person name="Ritari J."/>
            <person name="Douillard F.P."/>
            <person name="Paul Ross R."/>
            <person name="Yang R."/>
            <person name="Briner A.E."/>
            <person name="Felis G.E."/>
            <person name="de Vos W.M."/>
            <person name="Barrangou R."/>
            <person name="Klaenhammer T.R."/>
            <person name="Caufield P.W."/>
            <person name="Cui Y."/>
            <person name="Zhang H."/>
            <person name="O'Toole P.W."/>
        </authorList>
    </citation>
    <scope>NUCLEOTIDE SEQUENCE [LARGE SCALE GENOMIC DNA]</scope>
    <source>
        <strain evidence="1 2">DSM 21115</strain>
    </source>
</reference>
<protein>
    <submittedName>
        <fullName evidence="1">Uncharacterized protein</fullName>
    </submittedName>
</protein>
<sequence length="257" mass="27249">MAPKKTAYQVFYQLNDGDWTKFTSSDIDETQTSNTLDLGTLLKLTGANSDQLTATKVVKGVTDPTSLSATSQTISATLARENTLKVVVTPTATTAGTALTSANIADHLSDYSVTTVAVSEDGTEAAEIPTAFDLTTSAGSTILTARPTVNLTNDWQVPLSLTLGIGDLSSTLADGVLPLTTSDLLHYTVTVGDDTLSHQLDATTMTILPNTSPPTTSTSLSFKMTVDPTDYPAQVQVGKQYGIPMDWQLNYDLKMTQ</sequence>
<keyword evidence="2" id="KW-1185">Reference proteome</keyword>
<proteinExistence type="predicted"/>
<dbReference type="AlphaFoldDB" id="A0A0R2NTX5"/>
<organism evidence="1 2">
    <name type="scientific">Lactiplantibacillus fabifermentans DSM 21115</name>
    <dbReference type="NCBI Taxonomy" id="1413187"/>
    <lineage>
        <taxon>Bacteria</taxon>
        <taxon>Bacillati</taxon>
        <taxon>Bacillota</taxon>
        <taxon>Bacilli</taxon>
        <taxon>Lactobacillales</taxon>
        <taxon>Lactobacillaceae</taxon>
        <taxon>Lactiplantibacillus</taxon>
    </lineage>
</organism>
<dbReference type="EMBL" id="AYGX02000018">
    <property type="protein sequence ID" value="KRO29121.1"/>
    <property type="molecule type" value="Genomic_DNA"/>
</dbReference>